<dbReference type="AlphaFoldDB" id="A0A7Y9R0U6"/>
<dbReference type="PANTHER" id="PTHR38786:SF1">
    <property type="entry name" value="FLAGELLAR FLIJ PROTEIN"/>
    <property type="match status" value="1"/>
</dbReference>
<reference evidence="12 13" key="1">
    <citation type="submission" date="2020-07" db="EMBL/GenBank/DDBJ databases">
        <title>Genomic Encyclopedia of Archaeal and Bacterial Type Strains, Phase II (KMG-II): from individual species to whole genera.</title>
        <authorList>
            <person name="Goeker M."/>
        </authorList>
    </citation>
    <scope>NUCLEOTIDE SEQUENCE [LARGE SCALE GENOMIC DNA]</scope>
    <source>
        <strain evidence="12 13">DSM 21226</strain>
    </source>
</reference>
<keyword evidence="4" id="KW-0813">Transport</keyword>
<evidence type="ECO:0000256" key="6">
    <source>
        <dbReference type="ARBA" id="ARBA00022500"/>
    </source>
</evidence>
<evidence type="ECO:0000256" key="5">
    <source>
        <dbReference type="ARBA" id="ARBA00022475"/>
    </source>
</evidence>
<keyword evidence="12" id="KW-0966">Cell projection</keyword>
<dbReference type="GO" id="GO:0006935">
    <property type="term" value="P:chemotaxis"/>
    <property type="evidence" value="ECO:0007669"/>
    <property type="project" value="UniProtKB-KW"/>
</dbReference>
<dbReference type="Gene3D" id="1.10.287.1700">
    <property type="match status" value="1"/>
</dbReference>
<name>A0A7Y9R0U6_9BURK</name>
<feature type="region of interest" description="Disordered" evidence="11">
    <location>
        <begin position="117"/>
        <end position="152"/>
    </location>
</feature>
<evidence type="ECO:0000256" key="4">
    <source>
        <dbReference type="ARBA" id="ARBA00022448"/>
    </source>
</evidence>
<keyword evidence="6" id="KW-0145">Chemotaxis</keyword>
<dbReference type="InterPro" id="IPR012823">
    <property type="entry name" value="Flagell_FliJ"/>
</dbReference>
<keyword evidence="8" id="KW-0653">Protein transport</keyword>
<dbReference type="InterPro" id="IPR053716">
    <property type="entry name" value="Flag_assembly_chemotaxis_eff"/>
</dbReference>
<organism evidence="12 13">
    <name type="scientific">Sphaerotilus montanus</name>
    <dbReference type="NCBI Taxonomy" id="522889"/>
    <lineage>
        <taxon>Bacteria</taxon>
        <taxon>Pseudomonadati</taxon>
        <taxon>Pseudomonadota</taxon>
        <taxon>Betaproteobacteria</taxon>
        <taxon>Burkholderiales</taxon>
        <taxon>Sphaerotilaceae</taxon>
        <taxon>Sphaerotilus</taxon>
    </lineage>
</organism>
<dbReference type="GO" id="GO:0009288">
    <property type="term" value="C:bacterial-type flagellum"/>
    <property type="evidence" value="ECO:0007669"/>
    <property type="project" value="InterPro"/>
</dbReference>
<dbReference type="PANTHER" id="PTHR38786">
    <property type="entry name" value="FLAGELLAR FLIJ PROTEIN"/>
    <property type="match status" value="1"/>
</dbReference>
<comment type="subcellular location">
    <subcellularLocation>
        <location evidence="1">Cell membrane</location>
        <topology evidence="1">Peripheral membrane protein</topology>
        <orientation evidence="1">Cytoplasmic side</orientation>
    </subcellularLocation>
</comment>
<feature type="compositionally biased region" description="Basic and acidic residues" evidence="11">
    <location>
        <begin position="117"/>
        <end position="137"/>
    </location>
</feature>
<keyword evidence="12" id="KW-0969">Cilium</keyword>
<accession>A0A7Y9R0U6</accession>
<evidence type="ECO:0000256" key="1">
    <source>
        <dbReference type="ARBA" id="ARBA00004413"/>
    </source>
</evidence>
<comment type="similarity">
    <text evidence="2">Belongs to the FliJ family.</text>
</comment>
<gene>
    <name evidence="12" type="ORF">BDD16_002384</name>
</gene>
<dbReference type="GO" id="GO:0005886">
    <property type="term" value="C:plasma membrane"/>
    <property type="evidence" value="ECO:0007669"/>
    <property type="project" value="UniProtKB-SubCell"/>
</dbReference>
<keyword evidence="13" id="KW-1185">Reference proteome</keyword>
<evidence type="ECO:0000313" key="12">
    <source>
        <dbReference type="EMBL" id="NYG33398.1"/>
    </source>
</evidence>
<evidence type="ECO:0000256" key="7">
    <source>
        <dbReference type="ARBA" id="ARBA00022795"/>
    </source>
</evidence>
<evidence type="ECO:0000256" key="10">
    <source>
        <dbReference type="ARBA" id="ARBA00023225"/>
    </source>
</evidence>
<keyword evidence="12" id="KW-0282">Flagellum</keyword>
<evidence type="ECO:0000256" key="3">
    <source>
        <dbReference type="ARBA" id="ARBA00020392"/>
    </source>
</evidence>
<proteinExistence type="inferred from homology"/>
<evidence type="ECO:0000256" key="9">
    <source>
        <dbReference type="ARBA" id="ARBA00023136"/>
    </source>
</evidence>
<keyword evidence="5" id="KW-1003">Cell membrane</keyword>
<dbReference type="GO" id="GO:0071973">
    <property type="term" value="P:bacterial-type flagellum-dependent cell motility"/>
    <property type="evidence" value="ECO:0007669"/>
    <property type="project" value="InterPro"/>
</dbReference>
<protein>
    <recommendedName>
        <fullName evidence="3">Flagellar FliJ protein</fullName>
    </recommendedName>
</protein>
<dbReference type="GO" id="GO:0044781">
    <property type="term" value="P:bacterial-type flagellum organization"/>
    <property type="evidence" value="ECO:0007669"/>
    <property type="project" value="UniProtKB-KW"/>
</dbReference>
<sequence length="152" mass="17406">MPKALVTLLEHAERQRDQALALQRRADEALSTAVQQQTQLTAYRQDHQNRWSAAFSQSVAVPLLHCHHAFSGRLHDAVDLQAGQVDRARQTLVKRQTDTLEAERRVAAISKLMKRRSDAISLHQDRQEQRQSDERSARAAWARNNEPGRQGW</sequence>
<dbReference type="EMBL" id="JACCFH010000001">
    <property type="protein sequence ID" value="NYG33398.1"/>
    <property type="molecule type" value="Genomic_DNA"/>
</dbReference>
<evidence type="ECO:0000313" key="13">
    <source>
        <dbReference type="Proteomes" id="UP000518288"/>
    </source>
</evidence>
<dbReference type="Proteomes" id="UP000518288">
    <property type="component" value="Unassembled WGS sequence"/>
</dbReference>
<keyword evidence="9" id="KW-0472">Membrane</keyword>
<dbReference type="GO" id="GO:0015031">
    <property type="term" value="P:protein transport"/>
    <property type="evidence" value="ECO:0007669"/>
    <property type="project" value="UniProtKB-KW"/>
</dbReference>
<evidence type="ECO:0000256" key="2">
    <source>
        <dbReference type="ARBA" id="ARBA00010004"/>
    </source>
</evidence>
<keyword evidence="7" id="KW-1005">Bacterial flagellum biogenesis</keyword>
<dbReference type="Pfam" id="PF02050">
    <property type="entry name" value="FliJ"/>
    <property type="match status" value="1"/>
</dbReference>
<dbReference type="InterPro" id="IPR052570">
    <property type="entry name" value="FliJ"/>
</dbReference>
<evidence type="ECO:0000256" key="11">
    <source>
        <dbReference type="SAM" id="MobiDB-lite"/>
    </source>
</evidence>
<dbReference type="RefSeq" id="WP_179634167.1">
    <property type="nucleotide sequence ID" value="NZ_CAXYYM010000056.1"/>
</dbReference>
<keyword evidence="10" id="KW-1006">Bacterial flagellum protein export</keyword>
<comment type="caution">
    <text evidence="12">The sequence shown here is derived from an EMBL/GenBank/DDBJ whole genome shotgun (WGS) entry which is preliminary data.</text>
</comment>
<evidence type="ECO:0000256" key="8">
    <source>
        <dbReference type="ARBA" id="ARBA00022927"/>
    </source>
</evidence>